<comment type="function">
    <text evidence="6">Binds and transfers iron-sulfur (Fe-S) clusters to target apoproteins. Can hydrolyze ATP.</text>
</comment>
<dbReference type="GO" id="GO:0016887">
    <property type="term" value="F:ATP hydrolysis activity"/>
    <property type="evidence" value="ECO:0007669"/>
    <property type="project" value="UniProtKB-UniRule"/>
</dbReference>
<dbReference type="STRING" id="1560234.SP90_14030"/>
<dbReference type="GO" id="GO:0005524">
    <property type="term" value="F:ATP binding"/>
    <property type="evidence" value="ECO:0007669"/>
    <property type="project" value="UniProtKB-UniRule"/>
</dbReference>
<dbReference type="Gene3D" id="3.30.420.130">
    <property type="entry name" value="Dinitrogenase iron-molybdenum cofactor biosynthesis domain"/>
    <property type="match status" value="1"/>
</dbReference>
<evidence type="ECO:0000256" key="3">
    <source>
        <dbReference type="ARBA" id="ARBA00022840"/>
    </source>
</evidence>
<comment type="caution">
    <text evidence="8">The sequence shown here is derived from an EMBL/GenBank/DDBJ whole genome shotgun (WGS) entry which is preliminary data.</text>
</comment>
<dbReference type="PANTHER" id="PTHR23264">
    <property type="entry name" value="NUCLEOTIDE-BINDING PROTEIN NBP35 YEAST -RELATED"/>
    <property type="match status" value="1"/>
</dbReference>
<dbReference type="AlphaFoldDB" id="A0A1B7X9T0"/>
<name>A0A1B7X9T0_9BACT</name>
<sequence length="411" mass="43237">MSTDCSSGSCSSGSCGGAPTELDAGEARMQRTISRIKHKIVVMSGKGGVGKSTVATNIAIGLSLAGKKVGLLDVDVHGPSVPRLLSMRDSKVHIEESFIEPVTWSENLSVMSLGFLLPNSYQPVVWRGPVKMGFIKQLLSDVVWGDLDYMVVDCPPGTGDEPLSVMQLLGNDAQAVIVTTPQGVAIDDVRRSVTFVGDVGNQVLGIVENMSGVVCSQCGNVENIFGKGGGKKLATEVGVRFLGDIPLDPEIVRSGDEGYAFLSVQKESPTAQAIQKIIKPILMLDDGAAPSQKLHPVLPPHKGTIKVALPVTKGTLSPSMHLAEQYLIATADAESKQILSTETVDAPAYEPKAAASFLERLEAGYVLAKEVPQDACDALKAKHISLVKGVTVNAPVAVVTDFIEGKLLAAS</sequence>
<accession>A0A1B7X9T0</accession>
<dbReference type="InterPro" id="IPR033756">
    <property type="entry name" value="YlxH/NBP35"/>
</dbReference>
<comment type="subunit">
    <text evidence="6">Homodimer.</text>
</comment>
<dbReference type="PANTHER" id="PTHR23264:SF19">
    <property type="entry name" value="CYTOSOLIC FE-S CLUSTER ASSEMBLY FACTOR NUBP2"/>
    <property type="match status" value="1"/>
</dbReference>
<dbReference type="Gene3D" id="3.40.50.300">
    <property type="entry name" value="P-loop containing nucleotide triphosphate hydrolases"/>
    <property type="match status" value="1"/>
</dbReference>
<evidence type="ECO:0000256" key="2">
    <source>
        <dbReference type="ARBA" id="ARBA00022741"/>
    </source>
</evidence>
<dbReference type="InterPro" id="IPR027417">
    <property type="entry name" value="P-loop_NTPase"/>
</dbReference>
<evidence type="ECO:0000313" key="9">
    <source>
        <dbReference type="Proteomes" id="UP000091979"/>
    </source>
</evidence>
<dbReference type="GO" id="GO:0140663">
    <property type="term" value="F:ATP-dependent FeS chaperone activity"/>
    <property type="evidence" value="ECO:0007669"/>
    <property type="project" value="InterPro"/>
</dbReference>
<dbReference type="GO" id="GO:0046872">
    <property type="term" value="F:metal ion binding"/>
    <property type="evidence" value="ECO:0007669"/>
    <property type="project" value="UniProtKB-KW"/>
</dbReference>
<dbReference type="GO" id="GO:0051536">
    <property type="term" value="F:iron-sulfur cluster binding"/>
    <property type="evidence" value="ECO:0007669"/>
    <property type="project" value="UniProtKB-UniRule"/>
</dbReference>
<dbReference type="SUPFAM" id="SSF53146">
    <property type="entry name" value="Nitrogenase accessory factor-like"/>
    <property type="match status" value="1"/>
</dbReference>
<dbReference type="OrthoDB" id="9809679at2"/>
<feature type="binding site" evidence="6">
    <location>
        <begin position="45"/>
        <end position="52"/>
    </location>
    <ligand>
        <name>ATP</name>
        <dbReference type="ChEBI" id="CHEBI:30616"/>
    </ligand>
</feature>
<evidence type="ECO:0000256" key="7">
    <source>
        <dbReference type="SAM" id="MobiDB-lite"/>
    </source>
</evidence>
<evidence type="ECO:0000256" key="4">
    <source>
        <dbReference type="ARBA" id="ARBA00023004"/>
    </source>
</evidence>
<dbReference type="GO" id="GO:0005829">
    <property type="term" value="C:cytosol"/>
    <property type="evidence" value="ECO:0007669"/>
    <property type="project" value="TreeGrafter"/>
</dbReference>
<evidence type="ECO:0000313" key="8">
    <source>
        <dbReference type="EMBL" id="OBQ46134.1"/>
    </source>
</evidence>
<evidence type="ECO:0000256" key="1">
    <source>
        <dbReference type="ARBA" id="ARBA00022723"/>
    </source>
</evidence>
<dbReference type="InterPro" id="IPR036105">
    <property type="entry name" value="DiNase_FeMo-co_biosyn_sf"/>
</dbReference>
<dbReference type="PROSITE" id="PS01215">
    <property type="entry name" value="MRP"/>
    <property type="match status" value="1"/>
</dbReference>
<dbReference type="InterPro" id="IPR000808">
    <property type="entry name" value="Mrp-like_CS"/>
</dbReference>
<keyword evidence="1 6" id="KW-0479">Metal-binding</keyword>
<dbReference type="PATRIC" id="fig|1560234.3.peg.2083"/>
<keyword evidence="9" id="KW-1185">Reference proteome</keyword>
<dbReference type="GO" id="GO:0016226">
    <property type="term" value="P:iron-sulfur cluster assembly"/>
    <property type="evidence" value="ECO:0007669"/>
    <property type="project" value="InterPro"/>
</dbReference>
<keyword evidence="5 6" id="KW-0411">Iron-sulfur</keyword>
<gene>
    <name evidence="8" type="ORF">SP90_14030</name>
</gene>
<dbReference type="InterPro" id="IPR019591">
    <property type="entry name" value="Mrp/NBP35_ATP-bd"/>
</dbReference>
<evidence type="ECO:0000256" key="6">
    <source>
        <dbReference type="HAMAP-Rule" id="MF_02040"/>
    </source>
</evidence>
<dbReference type="EMBL" id="JXMS01000030">
    <property type="protein sequence ID" value="OBQ46134.1"/>
    <property type="molecule type" value="Genomic_DNA"/>
</dbReference>
<proteinExistence type="inferred from homology"/>
<evidence type="ECO:0000256" key="5">
    <source>
        <dbReference type="ARBA" id="ARBA00023014"/>
    </source>
</evidence>
<keyword evidence="2 6" id="KW-0547">Nucleotide-binding</keyword>
<dbReference type="Pfam" id="PF10609">
    <property type="entry name" value="ParA"/>
    <property type="match status" value="1"/>
</dbReference>
<dbReference type="SUPFAM" id="SSF52540">
    <property type="entry name" value="P-loop containing nucleoside triphosphate hydrolases"/>
    <property type="match status" value="1"/>
</dbReference>
<feature type="region of interest" description="Disordered" evidence="7">
    <location>
        <begin position="1"/>
        <end position="21"/>
    </location>
</feature>
<comment type="similarity">
    <text evidence="6">Belongs to the Mrp/NBP35 ATP-binding proteins family.</text>
</comment>
<protein>
    <recommendedName>
        <fullName evidence="6">Iron-sulfur cluster carrier protein</fullName>
    </recommendedName>
</protein>
<dbReference type="HAMAP" id="MF_02040">
    <property type="entry name" value="Mrp_NBP35"/>
    <property type="match status" value="1"/>
</dbReference>
<organism evidence="8 9">
    <name type="scientific">Halodesulfovibrio spirochaetisodalis</name>
    <dbReference type="NCBI Taxonomy" id="1560234"/>
    <lineage>
        <taxon>Bacteria</taxon>
        <taxon>Pseudomonadati</taxon>
        <taxon>Thermodesulfobacteriota</taxon>
        <taxon>Desulfovibrionia</taxon>
        <taxon>Desulfovibrionales</taxon>
        <taxon>Desulfovibrionaceae</taxon>
        <taxon>Halodesulfovibrio</taxon>
    </lineage>
</organism>
<dbReference type="CDD" id="cd02037">
    <property type="entry name" value="Mrp_NBP35"/>
    <property type="match status" value="1"/>
</dbReference>
<keyword evidence="4 6" id="KW-0408">Iron</keyword>
<keyword evidence="3 6" id="KW-0067">ATP-binding</keyword>
<feature type="compositionally biased region" description="Low complexity" evidence="7">
    <location>
        <begin position="1"/>
        <end position="13"/>
    </location>
</feature>
<dbReference type="Proteomes" id="UP000091979">
    <property type="component" value="Unassembled WGS sequence"/>
</dbReference>
<dbReference type="FunFam" id="3.40.50.300:FF:001119">
    <property type="entry name" value="Iron-sulfur cluster carrier protein"/>
    <property type="match status" value="1"/>
</dbReference>
<reference evidence="8 9" key="1">
    <citation type="submission" date="2015-01" db="EMBL/GenBank/DDBJ databases">
        <title>Desulfovibrio sp. JC271 draft genome sequence.</title>
        <authorList>
            <person name="Shivani Y."/>
            <person name="Subhash Y."/>
            <person name="Sasikala C."/>
            <person name="Ramana C.V."/>
        </authorList>
    </citation>
    <scope>NUCLEOTIDE SEQUENCE [LARGE SCALE GENOMIC DNA]</scope>
    <source>
        <strain evidence="8 9">JC271</strain>
    </source>
</reference>
<dbReference type="RefSeq" id="WP_066857580.1">
    <property type="nucleotide sequence ID" value="NZ_JXMS01000030.1"/>
</dbReference>
<keyword evidence="6" id="KW-0378">Hydrolase</keyword>